<dbReference type="OrthoDB" id="1925699at2759"/>
<gene>
    <name evidence="1" type="ORF">DCHRY22_LOCUS13812</name>
</gene>
<dbReference type="Pfam" id="PF11901">
    <property type="entry name" value="DM9"/>
    <property type="match status" value="1"/>
</dbReference>
<evidence type="ECO:0000313" key="1">
    <source>
        <dbReference type="EMBL" id="CAG9581148.1"/>
    </source>
</evidence>
<evidence type="ECO:0000313" key="2">
    <source>
        <dbReference type="Proteomes" id="UP000789524"/>
    </source>
</evidence>
<dbReference type="Proteomes" id="UP000789524">
    <property type="component" value="Unassembled WGS sequence"/>
</dbReference>
<accession>A0A8J2R3Y6</accession>
<dbReference type="PANTHER" id="PTHR31649">
    <property type="entry name" value="AGAP009604-PA"/>
    <property type="match status" value="1"/>
</dbReference>
<dbReference type="EMBL" id="CAKASE010000080">
    <property type="protein sequence ID" value="CAG9581148.1"/>
    <property type="molecule type" value="Genomic_DNA"/>
</dbReference>
<dbReference type="AlphaFoldDB" id="A0A8J2R3Y6"/>
<keyword evidence="2" id="KW-1185">Reference proteome</keyword>
<dbReference type="SMART" id="SM00696">
    <property type="entry name" value="DM9"/>
    <property type="match status" value="2"/>
</dbReference>
<dbReference type="PANTHER" id="PTHR31649:SF1">
    <property type="entry name" value="FARNESOIC ACID O-METHYL TRANSFERASE DOMAIN-CONTAINING PROTEIN"/>
    <property type="match status" value="1"/>
</dbReference>
<sequence length="183" mass="19923">MSVGEKGVSRSIENSASHRDICAQSYIPALADVFSPTKYAGVMSWVKASNGHAPANSLVAGHDVTGEPIYVIRAEHEGDLIPGKLVSSNKAATISWGCKEILKTEYEVLVKSTNQWVPDRGGNVPANALKAGRTREDDPLYIGRVHYLNSITPGKVHPKHGLCYISFDGKELNFTNYEVLLEN</sequence>
<proteinExistence type="predicted"/>
<organism evidence="1 2">
    <name type="scientific">Danaus chrysippus</name>
    <name type="common">African queen</name>
    <dbReference type="NCBI Taxonomy" id="151541"/>
    <lineage>
        <taxon>Eukaryota</taxon>
        <taxon>Metazoa</taxon>
        <taxon>Ecdysozoa</taxon>
        <taxon>Arthropoda</taxon>
        <taxon>Hexapoda</taxon>
        <taxon>Insecta</taxon>
        <taxon>Pterygota</taxon>
        <taxon>Neoptera</taxon>
        <taxon>Endopterygota</taxon>
        <taxon>Lepidoptera</taxon>
        <taxon>Glossata</taxon>
        <taxon>Ditrysia</taxon>
        <taxon>Papilionoidea</taxon>
        <taxon>Nymphalidae</taxon>
        <taxon>Danainae</taxon>
        <taxon>Danaini</taxon>
        <taxon>Danaina</taxon>
        <taxon>Danaus</taxon>
        <taxon>Anosia</taxon>
    </lineage>
</organism>
<protein>
    <submittedName>
        <fullName evidence="1">(African queen) hypothetical protein</fullName>
    </submittedName>
</protein>
<name>A0A8J2R3Y6_9NEOP</name>
<dbReference type="InterPro" id="IPR006616">
    <property type="entry name" value="DM9_repeat"/>
</dbReference>
<reference evidence="1" key="1">
    <citation type="submission" date="2021-09" db="EMBL/GenBank/DDBJ databases">
        <authorList>
            <person name="Martin H S."/>
        </authorList>
    </citation>
    <scope>NUCLEOTIDE SEQUENCE</scope>
</reference>
<comment type="caution">
    <text evidence="1">The sequence shown here is derived from an EMBL/GenBank/DDBJ whole genome shotgun (WGS) entry which is preliminary data.</text>
</comment>